<reference evidence="2 3" key="1">
    <citation type="submission" date="2015-03" db="EMBL/GenBank/DDBJ databases">
        <title>Genome sequence of Variovorax paradoxus TBEA6.</title>
        <authorList>
            <person name="Poehlein A."/>
            <person name="Schuldes J."/>
            <person name="Wuebbeler J.H."/>
            <person name="Hiessl S."/>
            <person name="Steinbuechel A."/>
            <person name="Daniel R."/>
        </authorList>
    </citation>
    <scope>NUCLEOTIDE SEQUENCE [LARGE SCALE GENOMIC DNA]</scope>
    <source>
        <strain evidence="2 3">TBEA6</strain>
    </source>
</reference>
<keyword evidence="2" id="KW-0378">Hydrolase</keyword>
<dbReference type="GO" id="GO:0005829">
    <property type="term" value="C:cytosol"/>
    <property type="evidence" value="ECO:0007669"/>
    <property type="project" value="TreeGrafter"/>
</dbReference>
<dbReference type="RefSeq" id="WP_047784989.1">
    <property type="nucleotide sequence ID" value="NZ_JZWI01000013.1"/>
</dbReference>
<dbReference type="InterPro" id="IPR006175">
    <property type="entry name" value="YjgF/YER057c/UK114"/>
</dbReference>
<accession>A0A0H2MH61</accession>
<dbReference type="SUPFAM" id="SSF55298">
    <property type="entry name" value="YjgF-like"/>
    <property type="match status" value="1"/>
</dbReference>
<proteinExistence type="inferred from homology"/>
<dbReference type="PANTHER" id="PTHR11803:SF58">
    <property type="entry name" value="PROTEIN HMF1-RELATED"/>
    <property type="match status" value="1"/>
</dbReference>
<dbReference type="EMBL" id="JZWI01000013">
    <property type="protein sequence ID" value="KLN56170.1"/>
    <property type="molecule type" value="Genomic_DNA"/>
</dbReference>
<evidence type="ECO:0000256" key="1">
    <source>
        <dbReference type="ARBA" id="ARBA00010552"/>
    </source>
</evidence>
<keyword evidence="3" id="KW-1185">Reference proteome</keyword>
<dbReference type="PANTHER" id="PTHR11803">
    <property type="entry name" value="2-IMINOBUTANOATE/2-IMINOPROPANOATE DEAMINASE RIDA"/>
    <property type="match status" value="1"/>
</dbReference>
<evidence type="ECO:0000313" key="3">
    <source>
        <dbReference type="Proteomes" id="UP000035170"/>
    </source>
</evidence>
<dbReference type="Proteomes" id="UP000035170">
    <property type="component" value="Unassembled WGS sequence"/>
</dbReference>
<protein>
    <submittedName>
        <fullName evidence="2">2-iminobutanoate/2-iminopropanoate deaminase</fullName>
        <ecNumber evidence="2">3.5.99.10</ecNumber>
    </submittedName>
</protein>
<dbReference type="CDD" id="cd00448">
    <property type="entry name" value="YjgF_YER057c_UK114_family"/>
    <property type="match status" value="1"/>
</dbReference>
<sequence>MAGENAAESNSMPGPVHVAVPALARPGGHYSHAAVGGGLVFIAGQLPITPAGERLADAAFEAQVAQTLANVEAALLAAGSGIDKLLQVRVYLDDIAHWPAFDRIYAQWAGPSRPARAVVPTGPLHFGFKVEVEAMALA</sequence>
<comment type="similarity">
    <text evidence="1">Belongs to the RutC family.</text>
</comment>
<dbReference type="AlphaFoldDB" id="A0A0H2MH61"/>
<organism evidence="2 3">
    <name type="scientific">Variovorax paradoxus</name>
    <dbReference type="NCBI Taxonomy" id="34073"/>
    <lineage>
        <taxon>Bacteria</taxon>
        <taxon>Pseudomonadati</taxon>
        <taxon>Pseudomonadota</taxon>
        <taxon>Betaproteobacteria</taxon>
        <taxon>Burkholderiales</taxon>
        <taxon>Comamonadaceae</taxon>
        <taxon>Variovorax</taxon>
    </lineage>
</organism>
<dbReference type="Gene3D" id="3.30.1330.40">
    <property type="entry name" value="RutC-like"/>
    <property type="match status" value="1"/>
</dbReference>
<dbReference type="Pfam" id="PF01042">
    <property type="entry name" value="Ribonuc_L-PSP"/>
    <property type="match status" value="1"/>
</dbReference>
<gene>
    <name evidence="2" type="primary">yabJ5</name>
    <name evidence="2" type="ORF">VPARA_28530</name>
</gene>
<name>A0A0H2MH61_VARPD</name>
<comment type="caution">
    <text evidence="2">The sequence shown here is derived from an EMBL/GenBank/DDBJ whole genome shotgun (WGS) entry which is preliminary data.</text>
</comment>
<dbReference type="GO" id="GO:0120241">
    <property type="term" value="F:2-iminobutanoate/2-iminopropanoate deaminase"/>
    <property type="evidence" value="ECO:0007669"/>
    <property type="project" value="UniProtKB-EC"/>
</dbReference>
<evidence type="ECO:0000313" key="2">
    <source>
        <dbReference type="EMBL" id="KLN56170.1"/>
    </source>
</evidence>
<dbReference type="EC" id="3.5.99.10" evidence="2"/>
<dbReference type="InterPro" id="IPR035959">
    <property type="entry name" value="RutC-like_sf"/>
</dbReference>
<dbReference type="PATRIC" id="fig|34073.19.peg.2933"/>